<evidence type="ECO:0000259" key="2">
    <source>
        <dbReference type="Pfam" id="PF08327"/>
    </source>
</evidence>
<organism evidence="3">
    <name type="scientific">Nakamurella sp. A5-74</name>
    <dbReference type="NCBI Taxonomy" id="3158264"/>
    <lineage>
        <taxon>Bacteria</taxon>
        <taxon>Bacillati</taxon>
        <taxon>Actinomycetota</taxon>
        <taxon>Actinomycetes</taxon>
        <taxon>Nakamurellales</taxon>
        <taxon>Nakamurellaceae</taxon>
        <taxon>Nakamurella</taxon>
    </lineage>
</organism>
<dbReference type="Pfam" id="PF08327">
    <property type="entry name" value="AHSA1"/>
    <property type="match status" value="1"/>
</dbReference>
<dbReference type="InterPro" id="IPR023393">
    <property type="entry name" value="START-like_dom_sf"/>
</dbReference>
<dbReference type="AlphaFoldDB" id="A0AAU8DQJ8"/>
<dbReference type="InterPro" id="IPR013538">
    <property type="entry name" value="ASHA1/2-like_C"/>
</dbReference>
<evidence type="ECO:0000256" key="1">
    <source>
        <dbReference type="ARBA" id="ARBA00006817"/>
    </source>
</evidence>
<dbReference type="CDD" id="cd07814">
    <property type="entry name" value="SRPBCC_CalC_Aha1-like"/>
    <property type="match status" value="1"/>
</dbReference>
<name>A0AAU8DQJ8_9ACTN</name>
<dbReference type="RefSeq" id="WP_353649372.1">
    <property type="nucleotide sequence ID" value="NZ_CP159218.1"/>
</dbReference>
<feature type="domain" description="Activator of Hsp90 ATPase homologue 1/2-like C-terminal" evidence="2">
    <location>
        <begin position="23"/>
        <end position="159"/>
    </location>
</feature>
<comment type="similarity">
    <text evidence="1">Belongs to the AHA1 family.</text>
</comment>
<reference evidence="3" key="1">
    <citation type="submission" date="2024-05" db="EMBL/GenBank/DDBJ databases">
        <authorList>
            <person name="Cai S.Y."/>
            <person name="Jin L.M."/>
            <person name="Li H.R."/>
        </authorList>
    </citation>
    <scope>NUCLEOTIDE SEQUENCE</scope>
    <source>
        <strain evidence="3">A5-74</strain>
    </source>
</reference>
<dbReference type="Gene3D" id="3.30.530.20">
    <property type="match status" value="1"/>
</dbReference>
<dbReference type="SUPFAM" id="SSF55961">
    <property type="entry name" value="Bet v1-like"/>
    <property type="match status" value="1"/>
</dbReference>
<proteinExistence type="inferred from homology"/>
<gene>
    <name evidence="3" type="ORF">ABLG96_21675</name>
</gene>
<protein>
    <submittedName>
        <fullName evidence="3">SRPBCC domain-containing protein</fullName>
    </submittedName>
</protein>
<accession>A0AAU8DQJ8</accession>
<dbReference type="EMBL" id="CP159218">
    <property type="protein sequence ID" value="XCG63757.1"/>
    <property type="molecule type" value="Genomic_DNA"/>
</dbReference>
<sequence>MTVISCTPNEEELSLTLTAEFRASAHDVWDLWNDPRKLERWWGPPTYPATFTELQLVDGGRAAYFMTGPDGEKMGGQWDISAARPTSTIEFADFFADEQGNRSDSMPTTHTVVTISENDGVTQMVIRGQFDSVDGMRQLMEMGMAQGLSMAVEQIDAILAE</sequence>
<evidence type="ECO:0000313" key="3">
    <source>
        <dbReference type="EMBL" id="XCG63757.1"/>
    </source>
</evidence>